<dbReference type="eggNOG" id="COG5389">
    <property type="taxonomic scope" value="Bacteria"/>
</dbReference>
<protein>
    <recommendedName>
        <fullName evidence="3">DUF721 domain-containing protein</fullName>
    </recommendedName>
</protein>
<dbReference type="EMBL" id="CP000927">
    <property type="protein sequence ID" value="ABZ73490.1"/>
    <property type="molecule type" value="Genomic_DNA"/>
</dbReference>
<reference evidence="2" key="1">
    <citation type="submission" date="2008-01" db="EMBL/GenBank/DDBJ databases">
        <title>Complete sequence of chromosome of Caulobacter sp. K31.</title>
        <authorList>
            <consortium name="US DOE Joint Genome Institute"/>
            <person name="Copeland A."/>
            <person name="Lucas S."/>
            <person name="Lapidus A."/>
            <person name="Barry K."/>
            <person name="Glavina del Rio T."/>
            <person name="Dalin E."/>
            <person name="Tice H."/>
            <person name="Pitluck S."/>
            <person name="Bruce D."/>
            <person name="Goodwin L."/>
            <person name="Thompson L.S."/>
            <person name="Brettin T."/>
            <person name="Detter J.C."/>
            <person name="Han C."/>
            <person name="Schmutz J."/>
            <person name="Larimer F."/>
            <person name="Land M."/>
            <person name="Hauser L."/>
            <person name="Kyrpides N."/>
            <person name="Kim E."/>
            <person name="Stephens C."/>
            <person name="Richardson P."/>
        </authorList>
    </citation>
    <scope>NUCLEOTIDE SEQUENCE [LARGE SCALE GENOMIC DNA]</scope>
    <source>
        <strain evidence="2">K31</strain>
    </source>
</reference>
<organism evidence="2">
    <name type="scientific">Caulobacter sp. (strain K31)</name>
    <dbReference type="NCBI Taxonomy" id="366602"/>
    <lineage>
        <taxon>Bacteria</taxon>
        <taxon>Pseudomonadati</taxon>
        <taxon>Pseudomonadota</taxon>
        <taxon>Alphaproteobacteria</taxon>
        <taxon>Caulobacterales</taxon>
        <taxon>Caulobacteraceae</taxon>
        <taxon>Caulobacter</taxon>
    </lineage>
</organism>
<dbReference type="InterPro" id="IPR007922">
    <property type="entry name" value="DciA-like"/>
</dbReference>
<dbReference type="HOGENOM" id="CLU_104595_3_0_5"/>
<dbReference type="PIRSF" id="PIRSF032064">
    <property type="entry name" value="UCP032064"/>
    <property type="match status" value="1"/>
</dbReference>
<feature type="region of interest" description="Disordered" evidence="1">
    <location>
        <begin position="130"/>
        <end position="164"/>
    </location>
</feature>
<evidence type="ECO:0000313" key="2">
    <source>
        <dbReference type="EMBL" id="ABZ73490.1"/>
    </source>
</evidence>
<dbReference type="AlphaFoldDB" id="B0T000"/>
<dbReference type="Pfam" id="PF05258">
    <property type="entry name" value="DciA"/>
    <property type="match status" value="1"/>
</dbReference>
<name>B0T000_CAUSK</name>
<sequence length="178" mass="19441">MRRPLPTTEEALEILKRRRTRPQFRPPPPAGKSLAPLIKQLDAKFGQGPGLLKARWREIVGETLARRTEPVRVIKSRTGEGGTLELRVDGPVASLIQHQAPQITQRLDLLLGKGAVTKLRIIQGPVKVQAAPPAPARRKPPLDAAQERDLSDSLAGQPDGGLKDALLKLGRGVLRDPR</sequence>
<gene>
    <name evidence="2" type="ordered locus">Caul_4370</name>
</gene>
<accession>B0T000</accession>
<evidence type="ECO:0000256" key="1">
    <source>
        <dbReference type="SAM" id="MobiDB-lite"/>
    </source>
</evidence>
<dbReference type="InterPro" id="IPR010593">
    <property type="entry name" value="DUF1159"/>
</dbReference>
<proteinExistence type="predicted"/>
<evidence type="ECO:0008006" key="3">
    <source>
        <dbReference type="Google" id="ProtNLM"/>
    </source>
</evidence>
<dbReference type="OrthoDB" id="7160947at2"/>
<dbReference type="KEGG" id="cak:Caul_4370"/>
<dbReference type="STRING" id="366602.Caul_4370"/>